<dbReference type="SMART" id="SM00879">
    <property type="entry name" value="Brix"/>
    <property type="match status" value="1"/>
</dbReference>
<comment type="similarity">
    <text evidence="2 6">Belongs to the RPF2 family.</text>
</comment>
<evidence type="ECO:0000256" key="1">
    <source>
        <dbReference type="ARBA" id="ARBA00004604"/>
    </source>
</evidence>
<feature type="domain" description="Brix" evidence="8">
    <location>
        <begin position="84"/>
        <end position="318"/>
    </location>
</feature>
<sequence length="391" mass="44127">MLNLLNLDGGGRSLDFPQKTAKTFRNQGNRTLCPPTVAATEVGRAKEVVFRVSGTASSSASGGFAEVRGTRVFARGPVAMDALDKVLKPKTKRAKRFLEKREPKLNENIKNAMLIKGGNANATVTQVLRDVEFFSKKSDCSLFMFGSHNKKRPNNLVIGRMYDYHVLDMIELGIEKFVSLKDIKTSKCPEGTKPLLIFAGDDFDVTEDYRRLKNLLIDFFRGPTVSNVRLAGLEYVLHFTALNGKVYFRSYKGPTVSNVRLAGLEYVLHFTALNGKVYFRSYKLLLKKSGCRTPRIELEEMGPSLDLVLRRTHLASDDLYKLSMKMPKALKPKKRKNISQDTFGTTFGRIHMQKQDLSKLQTRKMKGLKKRPAEMGTEDEGKKSKRIKKTD</sequence>
<reference evidence="9" key="1">
    <citation type="submission" date="2020-03" db="EMBL/GenBank/DDBJ databases">
        <title>Studies in the Genomics of Life Span.</title>
        <authorList>
            <person name="Glass D."/>
        </authorList>
    </citation>
    <scope>NUCLEOTIDE SEQUENCE</scope>
    <source>
        <strain evidence="9">LTLLF</strain>
        <tissue evidence="9">Muscle</tissue>
    </source>
</reference>
<evidence type="ECO:0000256" key="4">
    <source>
        <dbReference type="ARBA" id="ARBA00023242"/>
    </source>
</evidence>
<comment type="subcellular location">
    <subcellularLocation>
        <location evidence="1 6">Nucleus</location>
        <location evidence="1 6">Nucleolus</location>
    </subcellularLocation>
</comment>
<dbReference type="GO" id="GO:0005730">
    <property type="term" value="C:nucleolus"/>
    <property type="evidence" value="ECO:0007669"/>
    <property type="project" value="UniProtKB-SubCell"/>
</dbReference>
<evidence type="ECO:0000313" key="9">
    <source>
        <dbReference type="EMBL" id="KAH0508541.1"/>
    </source>
</evidence>
<dbReference type="AlphaFoldDB" id="A0A8J6G8T2"/>
<name>A0A8J6G8T2_MICOH</name>
<evidence type="ECO:0000256" key="7">
    <source>
        <dbReference type="SAM" id="MobiDB-lite"/>
    </source>
</evidence>
<evidence type="ECO:0000256" key="2">
    <source>
        <dbReference type="ARBA" id="ARBA00010782"/>
    </source>
</evidence>
<evidence type="ECO:0000256" key="5">
    <source>
        <dbReference type="ARBA" id="ARBA00030889"/>
    </source>
</evidence>
<proteinExistence type="inferred from homology"/>
<dbReference type="InterPro" id="IPR007109">
    <property type="entry name" value="Brix"/>
</dbReference>
<evidence type="ECO:0000259" key="8">
    <source>
        <dbReference type="PROSITE" id="PS50833"/>
    </source>
</evidence>
<dbReference type="Proteomes" id="UP000710432">
    <property type="component" value="Unassembled WGS sequence"/>
</dbReference>
<evidence type="ECO:0000256" key="6">
    <source>
        <dbReference type="RuleBase" id="RU367086"/>
    </source>
</evidence>
<organism evidence="9 10">
    <name type="scientific">Microtus ochrogaster</name>
    <name type="common">Prairie vole</name>
    <dbReference type="NCBI Taxonomy" id="79684"/>
    <lineage>
        <taxon>Eukaryota</taxon>
        <taxon>Metazoa</taxon>
        <taxon>Chordata</taxon>
        <taxon>Craniata</taxon>
        <taxon>Vertebrata</taxon>
        <taxon>Euteleostomi</taxon>
        <taxon>Mammalia</taxon>
        <taxon>Eutheria</taxon>
        <taxon>Euarchontoglires</taxon>
        <taxon>Glires</taxon>
        <taxon>Rodentia</taxon>
        <taxon>Myomorpha</taxon>
        <taxon>Muroidea</taxon>
        <taxon>Cricetidae</taxon>
        <taxon>Arvicolinae</taxon>
        <taxon>Microtus</taxon>
    </lineage>
</organism>
<dbReference type="PROSITE" id="PS50833">
    <property type="entry name" value="BRIX"/>
    <property type="match status" value="1"/>
</dbReference>
<dbReference type="InterPro" id="IPR039770">
    <property type="entry name" value="Rpf2"/>
</dbReference>
<dbReference type="GO" id="GO:0019843">
    <property type="term" value="F:rRNA binding"/>
    <property type="evidence" value="ECO:0007669"/>
    <property type="project" value="UniProtKB-UniRule"/>
</dbReference>
<keyword evidence="4 6" id="KW-0539">Nucleus</keyword>
<evidence type="ECO:0000313" key="10">
    <source>
        <dbReference type="Proteomes" id="UP000710432"/>
    </source>
</evidence>
<accession>A0A8J6G8T2</accession>
<gene>
    <name evidence="9" type="ORF">LTLLF_162610</name>
</gene>
<dbReference type="PANTHER" id="PTHR12728">
    <property type="entry name" value="BRIX DOMAIN CONTAINING PROTEIN"/>
    <property type="match status" value="1"/>
</dbReference>
<comment type="caution">
    <text evidence="9">The sequence shown here is derived from an EMBL/GenBank/DDBJ whole genome shotgun (WGS) entry which is preliminary data.</text>
</comment>
<feature type="region of interest" description="Disordered" evidence="7">
    <location>
        <begin position="353"/>
        <end position="391"/>
    </location>
</feature>
<dbReference type="PANTHER" id="PTHR12728:SF0">
    <property type="entry name" value="RIBOSOME PRODUCTION FACTOR 2 HOMOLOG"/>
    <property type="match status" value="1"/>
</dbReference>
<dbReference type="Pfam" id="PF04427">
    <property type="entry name" value="Brix"/>
    <property type="match status" value="2"/>
</dbReference>
<feature type="compositionally biased region" description="Basic residues" evidence="7">
    <location>
        <begin position="361"/>
        <end position="370"/>
    </location>
</feature>
<dbReference type="GO" id="GO:0000463">
    <property type="term" value="P:maturation of LSU-rRNA from tricistronic rRNA transcript (SSU-rRNA, 5.8S rRNA, LSU-rRNA)"/>
    <property type="evidence" value="ECO:0007669"/>
    <property type="project" value="TreeGrafter"/>
</dbReference>
<protein>
    <recommendedName>
        <fullName evidence="3 6">Ribosome production factor 2 homolog</fullName>
    </recommendedName>
    <alternativeName>
        <fullName evidence="5 6">Ribosome biogenesis protein RPF2 homolog</fullName>
    </alternativeName>
</protein>
<dbReference type="EMBL" id="JAATJU010023200">
    <property type="protein sequence ID" value="KAH0508541.1"/>
    <property type="molecule type" value="Genomic_DNA"/>
</dbReference>
<dbReference type="GO" id="GO:0000027">
    <property type="term" value="P:ribosomal large subunit assembly"/>
    <property type="evidence" value="ECO:0007669"/>
    <property type="project" value="InterPro"/>
</dbReference>
<evidence type="ECO:0000256" key="3">
    <source>
        <dbReference type="ARBA" id="ARBA00020387"/>
    </source>
</evidence>